<dbReference type="EMBL" id="KN848074">
    <property type="protein sequence ID" value="KIX97339.1"/>
    <property type="molecule type" value="Genomic_DNA"/>
</dbReference>
<dbReference type="Proteomes" id="UP000053411">
    <property type="component" value="Unassembled WGS sequence"/>
</dbReference>
<evidence type="ECO:0000256" key="1">
    <source>
        <dbReference type="ARBA" id="ARBA00022801"/>
    </source>
</evidence>
<reference evidence="3 4" key="1">
    <citation type="submission" date="2015-01" db="EMBL/GenBank/DDBJ databases">
        <title>The Genome Sequence of Fonsecaea multimorphosa CBS 102226.</title>
        <authorList>
            <consortium name="The Broad Institute Genomics Platform"/>
            <person name="Cuomo C."/>
            <person name="de Hoog S."/>
            <person name="Gorbushina A."/>
            <person name="Stielow B."/>
            <person name="Teixiera M."/>
            <person name="Abouelleil A."/>
            <person name="Chapman S.B."/>
            <person name="Priest M."/>
            <person name="Young S.K."/>
            <person name="Wortman J."/>
            <person name="Nusbaum C."/>
            <person name="Birren B."/>
        </authorList>
    </citation>
    <scope>NUCLEOTIDE SEQUENCE [LARGE SCALE GENOMIC DNA]</scope>
    <source>
        <strain evidence="3 4">CBS 102226</strain>
    </source>
</reference>
<dbReference type="Gene3D" id="3.40.50.1820">
    <property type="entry name" value="alpha/beta hydrolase"/>
    <property type="match status" value="1"/>
</dbReference>
<dbReference type="SUPFAM" id="SSF53474">
    <property type="entry name" value="alpha/beta-Hydrolases"/>
    <property type="match status" value="1"/>
</dbReference>
<dbReference type="STRING" id="1442371.A0A0D2K2N0"/>
<protein>
    <recommendedName>
        <fullName evidence="2">Xaa-Pro dipeptidyl-peptidase-like domain-containing protein</fullName>
    </recommendedName>
</protein>
<dbReference type="InterPro" id="IPR029058">
    <property type="entry name" value="AB_hydrolase_fold"/>
</dbReference>
<accession>A0A0D2K2N0</accession>
<dbReference type="VEuPathDB" id="FungiDB:Z520_06791"/>
<evidence type="ECO:0000313" key="4">
    <source>
        <dbReference type="Proteomes" id="UP000053411"/>
    </source>
</evidence>
<name>A0A0D2K2N0_9EURO</name>
<organism evidence="3 4">
    <name type="scientific">Fonsecaea multimorphosa CBS 102226</name>
    <dbReference type="NCBI Taxonomy" id="1442371"/>
    <lineage>
        <taxon>Eukaryota</taxon>
        <taxon>Fungi</taxon>
        <taxon>Dikarya</taxon>
        <taxon>Ascomycota</taxon>
        <taxon>Pezizomycotina</taxon>
        <taxon>Eurotiomycetes</taxon>
        <taxon>Chaetothyriomycetidae</taxon>
        <taxon>Chaetothyriales</taxon>
        <taxon>Herpotrichiellaceae</taxon>
        <taxon>Fonsecaea</taxon>
    </lineage>
</organism>
<dbReference type="OrthoDB" id="2498029at2759"/>
<keyword evidence="1" id="KW-0378">Hydrolase</keyword>
<evidence type="ECO:0000259" key="2">
    <source>
        <dbReference type="Pfam" id="PF02129"/>
    </source>
</evidence>
<dbReference type="InterPro" id="IPR000383">
    <property type="entry name" value="Xaa-Pro-like_dom"/>
</dbReference>
<dbReference type="PANTHER" id="PTHR22946:SF9">
    <property type="entry name" value="POLYKETIDE TRANSFERASE AF380"/>
    <property type="match status" value="1"/>
</dbReference>
<dbReference type="GO" id="GO:0016788">
    <property type="term" value="F:hydrolase activity, acting on ester bonds"/>
    <property type="evidence" value="ECO:0007669"/>
    <property type="project" value="UniProtKB-ARBA"/>
</dbReference>
<proteinExistence type="predicted"/>
<evidence type="ECO:0000313" key="3">
    <source>
        <dbReference type="EMBL" id="KIX97339.1"/>
    </source>
</evidence>
<dbReference type="PANTHER" id="PTHR22946">
    <property type="entry name" value="DIENELACTONE HYDROLASE DOMAIN-CONTAINING PROTEIN-RELATED"/>
    <property type="match status" value="1"/>
</dbReference>
<sequence length="308" mass="34067">MPRKDIHFQTDDGVTLRGWLFTPENHSGKLACLVMAHGWSAVKEMDLELFANHFTSHLALACLVFDHRSFGASDGEPRHEIVPSSQKNDYSDAVTYVQSLDGIDADRVGIWGTSYSGGVVLEVAAVDKRVKAVLAQIPFTTGPETYRRLMSSDSLPEWAKMFQNDRLNRMAGKGPTYIPIAGKDPLAMVALPKWDCYHFMIELGQVPPEWVNRVTVKSVELMSVNDPAAQIHRISPTPLLMTIAENDTLTPTDLALEAYSRAREPKQLHLIPGGHFDGYGGPNFERNVGTQTEFLAKWLCKGGSSVAN</sequence>
<dbReference type="InterPro" id="IPR050261">
    <property type="entry name" value="FrsA_esterase"/>
</dbReference>
<keyword evidence="4" id="KW-1185">Reference proteome</keyword>
<dbReference type="RefSeq" id="XP_016631462.1">
    <property type="nucleotide sequence ID" value="XM_016777291.1"/>
</dbReference>
<dbReference type="AlphaFoldDB" id="A0A0D2K2N0"/>
<dbReference type="Gene3D" id="1.10.10.800">
    <property type="match status" value="1"/>
</dbReference>
<feature type="domain" description="Xaa-Pro dipeptidyl-peptidase-like" evidence="2">
    <location>
        <begin position="12"/>
        <end position="276"/>
    </location>
</feature>
<gene>
    <name evidence="3" type="ORF">Z520_06791</name>
</gene>
<dbReference type="GeneID" id="27712537"/>
<dbReference type="Pfam" id="PF02129">
    <property type="entry name" value="Peptidase_S15"/>
    <property type="match status" value="1"/>
</dbReference>